<organism evidence="1">
    <name type="scientific">Heligmosomoides polygyrus</name>
    <name type="common">Parasitic roundworm</name>
    <dbReference type="NCBI Taxonomy" id="6339"/>
    <lineage>
        <taxon>Eukaryota</taxon>
        <taxon>Metazoa</taxon>
        <taxon>Ecdysozoa</taxon>
        <taxon>Nematoda</taxon>
        <taxon>Chromadorea</taxon>
        <taxon>Rhabditida</taxon>
        <taxon>Rhabditina</taxon>
        <taxon>Rhabditomorpha</taxon>
        <taxon>Strongyloidea</taxon>
        <taxon>Heligmosomidae</taxon>
        <taxon>Heligmosomoides</taxon>
    </lineage>
</organism>
<reference evidence="1" key="1">
    <citation type="submission" date="2018-11" db="EMBL/GenBank/DDBJ databases">
        <authorList>
            <consortium name="Pathogen Informatics"/>
        </authorList>
    </citation>
    <scope>NUCLEOTIDE SEQUENCE [LARGE SCALE GENOMIC DNA]</scope>
</reference>
<sequence length="78" mass="9051">MCLLKKGGLFFLAVPRGVDMVLFNAHRFYGRMRLAMIMAGFEWITTYRGTIPHGIFPKMGDFENPGMHLQDLYLLRKL</sequence>
<evidence type="ECO:0000313" key="1">
    <source>
        <dbReference type="EMBL" id="VDP60366.1"/>
    </source>
</evidence>
<accession>A0A3P8J079</accession>
<dbReference type="InterPro" id="IPR004951">
    <property type="entry name" value="DUF268_CAE_spp"/>
</dbReference>
<name>A0A3P8J079_HELPZ</name>
<dbReference type="OrthoDB" id="428346at2759"/>
<gene>
    <name evidence="1" type="ORF">HPBE_LOCUS27002</name>
</gene>
<protein>
    <submittedName>
        <fullName evidence="1">Uncharacterized protein</fullName>
    </submittedName>
</protein>
<proteinExistence type="predicted"/>
<dbReference type="AlphaFoldDB" id="A0A3P8J079"/>
<dbReference type="Pfam" id="PF03269">
    <property type="entry name" value="DUF268"/>
    <property type="match status" value="1"/>
</dbReference>
<dbReference type="EMBL" id="UZAH01041553">
    <property type="protein sequence ID" value="VDP60366.1"/>
    <property type="molecule type" value="Genomic_DNA"/>
</dbReference>